<reference evidence="1 2" key="1">
    <citation type="journal article" date="2007" name="Science">
        <title>The Chlamydomonas genome reveals the evolution of key animal and plant functions.</title>
        <authorList>
            <person name="Merchant S.S."/>
            <person name="Prochnik S.E."/>
            <person name="Vallon O."/>
            <person name="Harris E.H."/>
            <person name="Karpowicz S.J."/>
            <person name="Witman G.B."/>
            <person name="Terry A."/>
            <person name="Salamov A."/>
            <person name="Fritz-Laylin L.K."/>
            <person name="Marechal-Drouard L."/>
            <person name="Marshall W.F."/>
            <person name="Qu L.H."/>
            <person name="Nelson D.R."/>
            <person name="Sanderfoot A.A."/>
            <person name="Spalding M.H."/>
            <person name="Kapitonov V.V."/>
            <person name="Ren Q."/>
            <person name="Ferris P."/>
            <person name="Lindquist E."/>
            <person name="Shapiro H."/>
            <person name="Lucas S.M."/>
            <person name="Grimwood J."/>
            <person name="Schmutz J."/>
            <person name="Cardol P."/>
            <person name="Cerutti H."/>
            <person name="Chanfreau G."/>
            <person name="Chen C.L."/>
            <person name="Cognat V."/>
            <person name="Croft M.T."/>
            <person name="Dent R."/>
            <person name="Dutcher S."/>
            <person name="Fernandez E."/>
            <person name="Fukuzawa H."/>
            <person name="Gonzalez-Ballester D."/>
            <person name="Gonzalez-Halphen D."/>
            <person name="Hallmann A."/>
            <person name="Hanikenne M."/>
            <person name="Hippler M."/>
            <person name="Inwood W."/>
            <person name="Jabbari K."/>
            <person name="Kalanon M."/>
            <person name="Kuras R."/>
            <person name="Lefebvre P.A."/>
            <person name="Lemaire S.D."/>
            <person name="Lobanov A.V."/>
            <person name="Lohr M."/>
            <person name="Manuell A."/>
            <person name="Meier I."/>
            <person name="Mets L."/>
            <person name="Mittag M."/>
            <person name="Mittelmeier T."/>
            <person name="Moroney J.V."/>
            <person name="Moseley J."/>
            <person name="Napoli C."/>
            <person name="Nedelcu A.M."/>
            <person name="Niyogi K."/>
            <person name="Novoselov S.V."/>
            <person name="Paulsen I.T."/>
            <person name="Pazour G."/>
            <person name="Purton S."/>
            <person name="Ral J.P."/>
            <person name="Riano-Pachon D.M."/>
            <person name="Riekhof W."/>
            <person name="Rymarquis L."/>
            <person name="Schroda M."/>
            <person name="Stern D."/>
            <person name="Umen J."/>
            <person name="Willows R."/>
            <person name="Wilson N."/>
            <person name="Zimmer S.L."/>
            <person name="Allmer J."/>
            <person name="Balk J."/>
            <person name="Bisova K."/>
            <person name="Chen C.J."/>
            <person name="Elias M."/>
            <person name="Gendler K."/>
            <person name="Hauser C."/>
            <person name="Lamb M.R."/>
            <person name="Ledford H."/>
            <person name="Long J.C."/>
            <person name="Minagawa J."/>
            <person name="Page M.D."/>
            <person name="Pan J."/>
            <person name="Pootakham W."/>
            <person name="Roje S."/>
            <person name="Rose A."/>
            <person name="Stahlberg E."/>
            <person name="Terauchi A.M."/>
            <person name="Yang P."/>
            <person name="Ball S."/>
            <person name="Bowler C."/>
            <person name="Dieckmann C.L."/>
            <person name="Gladyshev V.N."/>
            <person name="Green P."/>
            <person name="Jorgensen R."/>
            <person name="Mayfield S."/>
            <person name="Mueller-Roeber B."/>
            <person name="Rajamani S."/>
            <person name="Sayre R.T."/>
            <person name="Brokstein P."/>
            <person name="Dubchak I."/>
            <person name="Goodstein D."/>
            <person name="Hornick L."/>
            <person name="Huang Y.W."/>
            <person name="Jhaveri J."/>
            <person name="Luo Y."/>
            <person name="Martinez D."/>
            <person name="Ngau W.C."/>
            <person name="Otillar B."/>
            <person name="Poliakov A."/>
            <person name="Porter A."/>
            <person name="Szajkowski L."/>
            <person name="Werner G."/>
            <person name="Zhou K."/>
            <person name="Grigoriev I.V."/>
            <person name="Rokhsar D.S."/>
            <person name="Grossman A.R."/>
        </authorList>
    </citation>
    <scope>NUCLEOTIDE SEQUENCE [LARGE SCALE GENOMIC DNA]</scope>
    <source>
        <strain evidence="2">CC-503</strain>
    </source>
</reference>
<evidence type="ECO:0000313" key="2">
    <source>
        <dbReference type="Proteomes" id="UP000006906"/>
    </source>
</evidence>
<name>A0A2K3E2W0_CHLRE</name>
<dbReference type="GeneID" id="66052460"/>
<dbReference type="InParanoid" id="A0A2K3E2W0"/>
<protein>
    <submittedName>
        <fullName evidence="1">Uncharacterized protein</fullName>
    </submittedName>
</protein>
<sequence>MVLFVDAGPQAALYQAASPSARAASGAPLCCMFVAELASRPCGATFNRTSGRHLSLSDT</sequence>
<keyword evidence="2" id="KW-1185">Reference proteome</keyword>
<proteinExistence type="predicted"/>
<dbReference type="RefSeq" id="XP_042927493.1">
    <property type="nucleotide sequence ID" value="XM_043059859.1"/>
</dbReference>
<accession>A0A2K3E2W0</accession>
<organism evidence="1 2">
    <name type="scientific">Chlamydomonas reinhardtii</name>
    <name type="common">Chlamydomonas smithii</name>
    <dbReference type="NCBI Taxonomy" id="3055"/>
    <lineage>
        <taxon>Eukaryota</taxon>
        <taxon>Viridiplantae</taxon>
        <taxon>Chlorophyta</taxon>
        <taxon>core chlorophytes</taxon>
        <taxon>Chlorophyceae</taxon>
        <taxon>CS clade</taxon>
        <taxon>Chlamydomonadales</taxon>
        <taxon>Chlamydomonadaceae</taxon>
        <taxon>Chlamydomonas</taxon>
    </lineage>
</organism>
<evidence type="ECO:0000313" key="1">
    <source>
        <dbReference type="EMBL" id="PNW87116.1"/>
    </source>
</evidence>
<dbReference type="Gramene" id="PNW87116">
    <property type="protein sequence ID" value="PNW87116"/>
    <property type="gene ID" value="CHLRE_02g109716v5"/>
</dbReference>
<dbReference type="KEGG" id="cre:CHLRE_02g109716v5"/>
<dbReference type="Proteomes" id="UP000006906">
    <property type="component" value="Chromosome 2"/>
</dbReference>
<dbReference type="EMBL" id="CM008963">
    <property type="protein sequence ID" value="PNW87116.1"/>
    <property type="molecule type" value="Genomic_DNA"/>
</dbReference>
<gene>
    <name evidence="1" type="ORF">CHLRE_02g109716v5</name>
</gene>
<dbReference type="AlphaFoldDB" id="A0A2K3E2W0"/>